<evidence type="ECO:0000256" key="4">
    <source>
        <dbReference type="ARBA" id="ARBA00022989"/>
    </source>
</evidence>
<evidence type="ECO:0000256" key="1">
    <source>
        <dbReference type="ARBA" id="ARBA00004141"/>
    </source>
</evidence>
<dbReference type="AlphaFoldDB" id="A0AAN6FXS7"/>
<feature type="domain" description="Major facilitator superfamily (MFS) profile" evidence="8">
    <location>
        <begin position="109"/>
        <end position="568"/>
    </location>
</feature>
<dbReference type="FunFam" id="1.20.1720.10:FF:000009">
    <property type="entry name" value="MFS multidrug transporter"/>
    <property type="match status" value="1"/>
</dbReference>
<dbReference type="Proteomes" id="UP001168146">
    <property type="component" value="Unassembled WGS sequence"/>
</dbReference>
<sequence>MAKSPEQIPFSSRFGPNMTSAILPHQDEGLHVPASSPEAHEPEQLDDVEKSDHTKNFAASEHSSHSTRTDHDRADNPNDVNPQDLESLQTVPTNSTPWSIFTPSQKRFIVLMVAVAGFFSPLSANIYFPALNTLSTDFHVTPAIMNLTLTSYMIFQGLAPTIFGDLADMAGRRPAYIIGFAVYIGACIGIACCDSYAALLVLRCLQSSGSSGTIALASGVVADIATSAERGVWMGWATSGPMVAPAIAPVLGGIFAQFLGWRWIFWFLVILAAVFMIPFLITFPETGRNVVGNGSIPPQSWNHSLLSYLQAQRLAKATPPLHRTLSQETTRTAQQKLAQTRNLRIPNPLNTLHILLEKDVALLLLYNSLVYCAFYDVMASAPQLFAETYGYDALQIGLCFLPFGCGCFLAPALVGKAMDINFRRNARKIGYTIVKGKANDLRHFPLEKTRIQIALPLVFVGDAALLCYGWVMQVQTSLAAPLVLMFIMGLTLTGAFNAMSVMLVDLYPLSPATATAANNLVRCLMGAGATGVIIYMIEAMGRGWCFTFIAGVVAVFSPILWVLERWGPGWREARRARVEEVERKKAAVEGERVDGLETPDFAGSEKEARGDLGVSLPADQVRNEVQHSGA</sequence>
<keyword evidence="4 7" id="KW-1133">Transmembrane helix</keyword>
<keyword evidence="5 7" id="KW-0472">Membrane</keyword>
<feature type="transmembrane region" description="Helical" evidence="7">
    <location>
        <begin position="543"/>
        <end position="563"/>
    </location>
</feature>
<evidence type="ECO:0000256" key="7">
    <source>
        <dbReference type="SAM" id="Phobius"/>
    </source>
</evidence>
<dbReference type="InterPro" id="IPR011701">
    <property type="entry name" value="MFS"/>
</dbReference>
<feature type="compositionally biased region" description="Basic and acidic residues" evidence="6">
    <location>
        <begin position="62"/>
        <end position="76"/>
    </location>
</feature>
<evidence type="ECO:0000256" key="6">
    <source>
        <dbReference type="SAM" id="MobiDB-lite"/>
    </source>
</evidence>
<dbReference type="GO" id="GO:0022857">
    <property type="term" value="F:transmembrane transporter activity"/>
    <property type="evidence" value="ECO:0007669"/>
    <property type="project" value="InterPro"/>
</dbReference>
<dbReference type="EMBL" id="JASUXU010000010">
    <property type="protein sequence ID" value="KAK0324243.1"/>
    <property type="molecule type" value="Genomic_DNA"/>
</dbReference>
<feature type="transmembrane region" description="Helical" evidence="7">
    <location>
        <begin position="483"/>
        <end position="507"/>
    </location>
</feature>
<accession>A0AAN6FXS7</accession>
<keyword evidence="3 7" id="KW-0812">Transmembrane</keyword>
<dbReference type="PANTHER" id="PTHR23502:SF51">
    <property type="entry name" value="QUINIDINE RESISTANCE PROTEIN 1-RELATED"/>
    <property type="match status" value="1"/>
</dbReference>
<protein>
    <recommendedName>
        <fullName evidence="8">Major facilitator superfamily (MFS) profile domain-containing protein</fullName>
    </recommendedName>
</protein>
<dbReference type="Gene3D" id="1.20.1250.20">
    <property type="entry name" value="MFS general substrate transporter like domains"/>
    <property type="match status" value="1"/>
</dbReference>
<dbReference type="CDD" id="cd17323">
    <property type="entry name" value="MFS_Tpo1_MDR_like"/>
    <property type="match status" value="1"/>
</dbReference>
<feature type="transmembrane region" description="Helical" evidence="7">
    <location>
        <begin position="233"/>
        <end position="257"/>
    </location>
</feature>
<feature type="compositionally biased region" description="Basic and acidic residues" evidence="6">
    <location>
        <begin position="621"/>
        <end position="630"/>
    </location>
</feature>
<name>A0AAN6FXS7_9PEZI</name>
<feature type="region of interest" description="Disordered" evidence="6">
    <location>
        <begin position="1"/>
        <end position="91"/>
    </location>
</feature>
<dbReference type="GO" id="GO:0005886">
    <property type="term" value="C:plasma membrane"/>
    <property type="evidence" value="ECO:0007669"/>
    <property type="project" value="TreeGrafter"/>
</dbReference>
<reference evidence="9" key="1">
    <citation type="submission" date="2021-12" db="EMBL/GenBank/DDBJ databases">
        <title>Black yeast isolated from Biological Soil Crust.</title>
        <authorList>
            <person name="Kurbessoian T."/>
        </authorList>
    </citation>
    <scope>NUCLEOTIDE SEQUENCE</scope>
    <source>
        <strain evidence="9">CCFEE 5208</strain>
    </source>
</reference>
<feature type="transmembrane region" description="Helical" evidence="7">
    <location>
        <begin position="393"/>
        <end position="414"/>
    </location>
</feature>
<feature type="compositionally biased region" description="Basic and acidic residues" evidence="6">
    <location>
        <begin position="38"/>
        <end position="55"/>
    </location>
</feature>
<organism evidence="9 10">
    <name type="scientific">Friedmanniomyces endolithicus</name>
    <dbReference type="NCBI Taxonomy" id="329885"/>
    <lineage>
        <taxon>Eukaryota</taxon>
        <taxon>Fungi</taxon>
        <taxon>Dikarya</taxon>
        <taxon>Ascomycota</taxon>
        <taxon>Pezizomycotina</taxon>
        <taxon>Dothideomycetes</taxon>
        <taxon>Dothideomycetidae</taxon>
        <taxon>Mycosphaerellales</taxon>
        <taxon>Teratosphaeriaceae</taxon>
        <taxon>Friedmanniomyces</taxon>
    </lineage>
</organism>
<gene>
    <name evidence="9" type="ORF">LTR82_004681</name>
</gene>
<dbReference type="InterPro" id="IPR036259">
    <property type="entry name" value="MFS_trans_sf"/>
</dbReference>
<evidence type="ECO:0000256" key="3">
    <source>
        <dbReference type="ARBA" id="ARBA00022692"/>
    </source>
</evidence>
<comment type="subcellular location">
    <subcellularLocation>
        <location evidence="1">Membrane</location>
        <topology evidence="1">Multi-pass membrane protein</topology>
    </subcellularLocation>
</comment>
<evidence type="ECO:0000256" key="5">
    <source>
        <dbReference type="ARBA" id="ARBA00023136"/>
    </source>
</evidence>
<dbReference type="PANTHER" id="PTHR23502">
    <property type="entry name" value="MAJOR FACILITATOR SUPERFAMILY"/>
    <property type="match status" value="1"/>
</dbReference>
<feature type="transmembrane region" description="Helical" evidence="7">
    <location>
        <begin position="451"/>
        <end position="471"/>
    </location>
</feature>
<keyword evidence="2" id="KW-0813">Transport</keyword>
<proteinExistence type="predicted"/>
<dbReference type="Gene3D" id="1.20.1720.10">
    <property type="entry name" value="Multidrug resistance protein D"/>
    <property type="match status" value="1"/>
</dbReference>
<evidence type="ECO:0000259" key="8">
    <source>
        <dbReference type="PROSITE" id="PS50850"/>
    </source>
</evidence>
<comment type="caution">
    <text evidence="9">The sequence shown here is derived from an EMBL/GenBank/DDBJ whole genome shotgun (WGS) entry which is preliminary data.</text>
</comment>
<dbReference type="InterPro" id="IPR020846">
    <property type="entry name" value="MFS_dom"/>
</dbReference>
<feature type="transmembrane region" description="Helical" evidence="7">
    <location>
        <begin position="108"/>
        <end position="128"/>
    </location>
</feature>
<dbReference type="PROSITE" id="PS50850">
    <property type="entry name" value="MFS"/>
    <property type="match status" value="1"/>
</dbReference>
<feature type="compositionally biased region" description="Polar residues" evidence="6">
    <location>
        <begin position="78"/>
        <end position="91"/>
    </location>
</feature>
<dbReference type="SUPFAM" id="SSF103473">
    <property type="entry name" value="MFS general substrate transporter"/>
    <property type="match status" value="1"/>
</dbReference>
<feature type="region of interest" description="Disordered" evidence="6">
    <location>
        <begin position="588"/>
        <end position="630"/>
    </location>
</feature>
<dbReference type="Pfam" id="PF07690">
    <property type="entry name" value="MFS_1"/>
    <property type="match status" value="1"/>
</dbReference>
<evidence type="ECO:0000313" key="9">
    <source>
        <dbReference type="EMBL" id="KAK0324243.1"/>
    </source>
</evidence>
<evidence type="ECO:0000313" key="10">
    <source>
        <dbReference type="Proteomes" id="UP001168146"/>
    </source>
</evidence>
<feature type="transmembrane region" description="Helical" evidence="7">
    <location>
        <begin position="519"/>
        <end position="537"/>
    </location>
</feature>
<evidence type="ECO:0000256" key="2">
    <source>
        <dbReference type="ARBA" id="ARBA00022448"/>
    </source>
</evidence>
<feature type="transmembrane region" description="Helical" evidence="7">
    <location>
        <begin position="140"/>
        <end position="163"/>
    </location>
</feature>
<feature type="transmembrane region" description="Helical" evidence="7">
    <location>
        <begin position="263"/>
        <end position="283"/>
    </location>
</feature>
<feature type="transmembrane region" description="Helical" evidence="7">
    <location>
        <begin position="175"/>
        <end position="202"/>
    </location>
</feature>